<dbReference type="EMBL" id="JASCZI010242072">
    <property type="protein sequence ID" value="MED6209425.1"/>
    <property type="molecule type" value="Genomic_DNA"/>
</dbReference>
<gene>
    <name evidence="2" type="ORF">PIB30_054534</name>
</gene>
<accession>A0ABU6YG84</accession>
<organism evidence="2 3">
    <name type="scientific">Stylosanthes scabra</name>
    <dbReference type="NCBI Taxonomy" id="79078"/>
    <lineage>
        <taxon>Eukaryota</taxon>
        <taxon>Viridiplantae</taxon>
        <taxon>Streptophyta</taxon>
        <taxon>Embryophyta</taxon>
        <taxon>Tracheophyta</taxon>
        <taxon>Spermatophyta</taxon>
        <taxon>Magnoliopsida</taxon>
        <taxon>eudicotyledons</taxon>
        <taxon>Gunneridae</taxon>
        <taxon>Pentapetalae</taxon>
        <taxon>rosids</taxon>
        <taxon>fabids</taxon>
        <taxon>Fabales</taxon>
        <taxon>Fabaceae</taxon>
        <taxon>Papilionoideae</taxon>
        <taxon>50 kb inversion clade</taxon>
        <taxon>dalbergioids sensu lato</taxon>
        <taxon>Dalbergieae</taxon>
        <taxon>Pterocarpus clade</taxon>
        <taxon>Stylosanthes</taxon>
    </lineage>
</organism>
<dbReference type="Pfam" id="PF13456">
    <property type="entry name" value="RVT_3"/>
    <property type="match status" value="1"/>
</dbReference>
<dbReference type="Gene3D" id="3.30.420.10">
    <property type="entry name" value="Ribonuclease H-like superfamily/Ribonuclease H"/>
    <property type="match status" value="1"/>
</dbReference>
<proteinExistence type="predicted"/>
<comment type="caution">
    <text evidence="2">The sequence shown here is derived from an EMBL/GenBank/DDBJ whole genome shotgun (WGS) entry which is preliminary data.</text>
</comment>
<sequence length="100" mass="11429">MDKNGHKKVLYETDSLETYLYAQRHLNNNNVANSDLIEKIRDLLTRNWWAEVPLIQRTTNDVADAMAKEAGRYSLPHVELLSPGSHLLPVLRQDLSAPSF</sequence>
<dbReference type="InterPro" id="IPR036397">
    <property type="entry name" value="RNaseH_sf"/>
</dbReference>
<dbReference type="InterPro" id="IPR002156">
    <property type="entry name" value="RNaseH_domain"/>
</dbReference>
<name>A0ABU6YG84_9FABA</name>
<evidence type="ECO:0000313" key="3">
    <source>
        <dbReference type="Proteomes" id="UP001341840"/>
    </source>
</evidence>
<protein>
    <recommendedName>
        <fullName evidence="1">RNase H type-1 domain-containing protein</fullName>
    </recommendedName>
</protein>
<feature type="domain" description="RNase H type-1" evidence="1">
    <location>
        <begin position="3"/>
        <end position="70"/>
    </location>
</feature>
<evidence type="ECO:0000313" key="2">
    <source>
        <dbReference type="EMBL" id="MED6209425.1"/>
    </source>
</evidence>
<dbReference type="Proteomes" id="UP001341840">
    <property type="component" value="Unassembled WGS sequence"/>
</dbReference>
<evidence type="ECO:0000259" key="1">
    <source>
        <dbReference type="Pfam" id="PF13456"/>
    </source>
</evidence>
<reference evidence="2 3" key="1">
    <citation type="journal article" date="2023" name="Plants (Basel)">
        <title>Bridging the Gap: Combining Genomics and Transcriptomics Approaches to Understand Stylosanthes scabra, an Orphan Legume from the Brazilian Caatinga.</title>
        <authorList>
            <person name="Ferreira-Neto J.R.C."/>
            <person name="da Silva M.D."/>
            <person name="Binneck E."/>
            <person name="de Melo N.F."/>
            <person name="da Silva R.H."/>
            <person name="de Melo A.L.T.M."/>
            <person name="Pandolfi V."/>
            <person name="Bustamante F.O."/>
            <person name="Brasileiro-Vidal A.C."/>
            <person name="Benko-Iseppon A.M."/>
        </authorList>
    </citation>
    <scope>NUCLEOTIDE SEQUENCE [LARGE SCALE GENOMIC DNA]</scope>
    <source>
        <tissue evidence="2">Leaves</tissue>
    </source>
</reference>
<keyword evidence="3" id="KW-1185">Reference proteome</keyword>